<dbReference type="SUPFAM" id="SSF53383">
    <property type="entry name" value="PLP-dependent transferases"/>
    <property type="match status" value="1"/>
</dbReference>
<accession>A0A5J4YV41</accession>
<evidence type="ECO:0000256" key="1">
    <source>
        <dbReference type="SAM" id="MobiDB-lite"/>
    </source>
</evidence>
<dbReference type="Gene3D" id="3.40.640.10">
    <property type="entry name" value="Type I PLP-dependent aspartate aminotransferase-like (Major domain)"/>
    <property type="match status" value="1"/>
</dbReference>
<dbReference type="InterPro" id="IPR015421">
    <property type="entry name" value="PyrdxlP-dep_Trfase_major"/>
</dbReference>
<evidence type="ECO:0000313" key="3">
    <source>
        <dbReference type="EMBL" id="KAA8495058.1"/>
    </source>
</evidence>
<feature type="region of interest" description="Disordered" evidence="1">
    <location>
        <begin position="23"/>
        <end position="47"/>
    </location>
</feature>
<dbReference type="Proteomes" id="UP000324585">
    <property type="component" value="Unassembled WGS sequence"/>
</dbReference>
<dbReference type="InterPro" id="IPR015424">
    <property type="entry name" value="PyrdxlP-dep_Trfase"/>
</dbReference>
<dbReference type="InterPro" id="IPR000192">
    <property type="entry name" value="Aminotrans_V_dom"/>
</dbReference>
<evidence type="ECO:0000259" key="2">
    <source>
        <dbReference type="Pfam" id="PF00266"/>
    </source>
</evidence>
<keyword evidence="4" id="KW-1185">Reference proteome</keyword>
<name>A0A5J4YV41_PORPP</name>
<gene>
    <name evidence="3" type="ORF">FVE85_3299</name>
</gene>
<protein>
    <recommendedName>
        <fullName evidence="2">Aminotransferase class V domain-containing protein</fullName>
    </recommendedName>
</protein>
<dbReference type="EMBL" id="VRMN01000004">
    <property type="protein sequence ID" value="KAA8495058.1"/>
    <property type="molecule type" value="Genomic_DNA"/>
</dbReference>
<dbReference type="AlphaFoldDB" id="A0A5J4YV41"/>
<feature type="domain" description="Aminotransferase class V" evidence="2">
    <location>
        <begin position="236"/>
        <end position="404"/>
    </location>
</feature>
<comment type="caution">
    <text evidence="3">The sequence shown here is derived from an EMBL/GenBank/DDBJ whole genome shotgun (WGS) entry which is preliminary data.</text>
</comment>
<dbReference type="Pfam" id="PF00266">
    <property type="entry name" value="Aminotran_5"/>
    <property type="match status" value="1"/>
</dbReference>
<reference evidence="4" key="1">
    <citation type="journal article" date="2019" name="Nat. Commun.">
        <title>Expansion of phycobilisome linker gene families in mesophilic red algae.</title>
        <authorList>
            <person name="Lee J."/>
            <person name="Kim D."/>
            <person name="Bhattacharya D."/>
            <person name="Yoon H.S."/>
        </authorList>
    </citation>
    <scope>NUCLEOTIDE SEQUENCE [LARGE SCALE GENOMIC DNA]</scope>
    <source>
        <strain evidence="4">CCMP 1328</strain>
    </source>
</reference>
<sequence>MFARRAAATGGCSRRVIVSAGVSDTTSAHSTESTRKNAQHDGTNRRLDEKCVSQRCRERARSAHLEQMEVHNGSMHYGMCGHILASRTRTNVEWARRMVADVLFGDEALESNIVFVGSYRDAWKLVLQAASFDRDGAFRGISQKEFASEATVVVSELDTMEVLQLCHRMLPGVQVGRLSTLTKDTNIADSEQAPRRKKDRRASTREVQREELYKGALSSSRTISDQWLDGNRRCLENAALVSMVPACDVTGHAVFSVNELASVVSELRRRYHQTKVCIDARTLAMRPAVLAQLARSGVDFMMLDSEWFGCPEPIQVLYVQNLSLLRGMTPMLGGEAVEHVSLSQHECAADCRQSLEAWSEPAASRIFALGAALASIRDSEGHARLAHSEKRAMQKAQEFKEKLSAASSQWDGIWTHRVQLLQEPDSANAFLPVVSLALHNMSDDAISNLQNAVRNHNLSVEMCRSRSRRQMWLPRKLVDDDKIRSASVLLRIRVAEDTDHSAFDLLLNCLKNALA</sequence>
<organism evidence="3 4">
    <name type="scientific">Porphyridium purpureum</name>
    <name type="common">Red alga</name>
    <name type="synonym">Porphyridium cruentum</name>
    <dbReference type="NCBI Taxonomy" id="35688"/>
    <lineage>
        <taxon>Eukaryota</taxon>
        <taxon>Rhodophyta</taxon>
        <taxon>Bangiophyceae</taxon>
        <taxon>Porphyridiales</taxon>
        <taxon>Porphyridiaceae</taxon>
        <taxon>Porphyridium</taxon>
    </lineage>
</organism>
<proteinExistence type="predicted"/>
<evidence type="ECO:0000313" key="4">
    <source>
        <dbReference type="Proteomes" id="UP000324585"/>
    </source>
</evidence>
<feature type="compositionally biased region" description="Basic and acidic residues" evidence="1">
    <location>
        <begin position="32"/>
        <end position="47"/>
    </location>
</feature>